<evidence type="ECO:0000256" key="2">
    <source>
        <dbReference type="ARBA" id="ARBA00012417"/>
    </source>
</evidence>
<feature type="domain" description="Polymerase/histidinol phosphatase N-terminal" evidence="9">
    <location>
        <begin position="3"/>
        <end position="70"/>
    </location>
</feature>
<evidence type="ECO:0000256" key="5">
    <source>
        <dbReference type="ARBA" id="ARBA00022695"/>
    </source>
</evidence>
<dbReference type="Gene3D" id="1.10.150.870">
    <property type="match status" value="1"/>
</dbReference>
<comment type="subcellular location">
    <subcellularLocation>
        <location evidence="1">Cytoplasm</location>
    </subcellularLocation>
</comment>
<dbReference type="GO" id="GO:0003887">
    <property type="term" value="F:DNA-directed DNA polymerase activity"/>
    <property type="evidence" value="ECO:0007669"/>
    <property type="project" value="UniProtKB-KW"/>
</dbReference>
<dbReference type="Pfam" id="PF14579">
    <property type="entry name" value="HHH_6"/>
    <property type="match status" value="1"/>
</dbReference>
<dbReference type="CDD" id="cd12113">
    <property type="entry name" value="PHP_PolIIIA_DnaE3"/>
    <property type="match status" value="1"/>
</dbReference>
<dbReference type="InterPro" id="IPR016195">
    <property type="entry name" value="Pol/histidinol_Pase-like"/>
</dbReference>
<evidence type="ECO:0000256" key="1">
    <source>
        <dbReference type="ARBA" id="ARBA00004496"/>
    </source>
</evidence>
<dbReference type="InterPro" id="IPR041931">
    <property type="entry name" value="DNA_pol3_alpha_thumb_dom"/>
</dbReference>
<dbReference type="Pfam" id="PF02811">
    <property type="entry name" value="PHP"/>
    <property type="match status" value="1"/>
</dbReference>
<dbReference type="InterPro" id="IPR004805">
    <property type="entry name" value="DnaE2/DnaE/PolC"/>
</dbReference>
<reference evidence="11" key="1">
    <citation type="submission" date="2017-09" db="EMBL/GenBank/DDBJ databases">
        <title>Depth-based differentiation of microbial function through sediment-hosted aquifers and enrichment of novel symbionts in the deep terrestrial subsurface.</title>
        <authorList>
            <person name="Probst A.J."/>
            <person name="Ladd B."/>
            <person name="Jarett J.K."/>
            <person name="Geller-Mcgrath D.E."/>
            <person name="Sieber C.M.K."/>
            <person name="Emerson J.B."/>
            <person name="Anantharaman K."/>
            <person name="Thomas B.C."/>
            <person name="Malmstrom R."/>
            <person name="Stieglmeier M."/>
            <person name="Klingl A."/>
            <person name="Woyke T."/>
            <person name="Ryan C.M."/>
            <person name="Banfield J.F."/>
        </authorList>
    </citation>
    <scope>NUCLEOTIDE SEQUENCE [LARGE SCALE GENOMIC DNA]</scope>
</reference>
<evidence type="ECO:0000256" key="4">
    <source>
        <dbReference type="ARBA" id="ARBA00022679"/>
    </source>
</evidence>
<dbReference type="Pfam" id="PF01336">
    <property type="entry name" value="tRNA_anti-codon"/>
    <property type="match status" value="1"/>
</dbReference>
<comment type="caution">
    <text evidence="10">The sequence shown here is derived from an EMBL/GenBank/DDBJ whole genome shotgun (WGS) entry which is preliminary data.</text>
</comment>
<dbReference type="GO" id="GO:0005737">
    <property type="term" value="C:cytoplasm"/>
    <property type="evidence" value="ECO:0007669"/>
    <property type="project" value="UniProtKB-SubCell"/>
</dbReference>
<dbReference type="GO" id="GO:0003676">
    <property type="term" value="F:nucleic acid binding"/>
    <property type="evidence" value="ECO:0007669"/>
    <property type="project" value="InterPro"/>
</dbReference>
<evidence type="ECO:0000313" key="11">
    <source>
        <dbReference type="Proteomes" id="UP000230543"/>
    </source>
</evidence>
<dbReference type="PANTHER" id="PTHR32294:SF0">
    <property type="entry name" value="DNA POLYMERASE III SUBUNIT ALPHA"/>
    <property type="match status" value="1"/>
</dbReference>
<evidence type="ECO:0000256" key="6">
    <source>
        <dbReference type="ARBA" id="ARBA00022705"/>
    </source>
</evidence>
<dbReference type="InterPro" id="IPR004365">
    <property type="entry name" value="NA-bd_OB_tRNA"/>
</dbReference>
<evidence type="ECO:0000256" key="3">
    <source>
        <dbReference type="ARBA" id="ARBA00019114"/>
    </source>
</evidence>
<dbReference type="Pfam" id="PF07733">
    <property type="entry name" value="DNA_pol3_alpha"/>
    <property type="match status" value="1"/>
</dbReference>
<dbReference type="EMBL" id="PFBO01000045">
    <property type="protein sequence ID" value="PIT90554.1"/>
    <property type="molecule type" value="Genomic_DNA"/>
</dbReference>
<proteinExistence type="predicted"/>
<dbReference type="Gene3D" id="1.10.10.1600">
    <property type="entry name" value="Bacterial DNA polymerase III alpha subunit, thumb domain"/>
    <property type="match status" value="1"/>
</dbReference>
<dbReference type="SUPFAM" id="SSF89550">
    <property type="entry name" value="PHP domain-like"/>
    <property type="match status" value="1"/>
</dbReference>
<keyword evidence="4" id="KW-0808">Transferase</keyword>
<keyword evidence="6" id="KW-0235">DNA replication</keyword>
<evidence type="ECO:0000256" key="8">
    <source>
        <dbReference type="ARBA" id="ARBA00049244"/>
    </source>
</evidence>
<dbReference type="CDD" id="cd04485">
    <property type="entry name" value="DnaE_OBF"/>
    <property type="match status" value="1"/>
</dbReference>
<protein>
    <recommendedName>
        <fullName evidence="3">DNA polymerase III subunit alpha</fullName>
        <ecNumber evidence="2">2.7.7.7</ecNumber>
    </recommendedName>
</protein>
<keyword evidence="5" id="KW-0548">Nucleotidyltransferase</keyword>
<evidence type="ECO:0000313" key="10">
    <source>
        <dbReference type="EMBL" id="PIT90554.1"/>
    </source>
</evidence>
<dbReference type="NCBIfam" id="NF005298">
    <property type="entry name" value="PRK06826.1"/>
    <property type="match status" value="1"/>
</dbReference>
<dbReference type="Pfam" id="PF17657">
    <property type="entry name" value="DNA_pol3_finger"/>
    <property type="match status" value="1"/>
</dbReference>
<dbReference type="InterPro" id="IPR029460">
    <property type="entry name" value="DNAPol_HHH"/>
</dbReference>
<dbReference type="GO" id="GO:0006260">
    <property type="term" value="P:DNA replication"/>
    <property type="evidence" value="ECO:0007669"/>
    <property type="project" value="UniProtKB-KW"/>
</dbReference>
<gene>
    <name evidence="10" type="ORF">COU22_01510</name>
</gene>
<comment type="catalytic activity">
    <reaction evidence="8">
        <text>DNA(n) + a 2'-deoxyribonucleoside 5'-triphosphate = DNA(n+1) + diphosphate</text>
        <dbReference type="Rhea" id="RHEA:22508"/>
        <dbReference type="Rhea" id="RHEA-COMP:17339"/>
        <dbReference type="Rhea" id="RHEA-COMP:17340"/>
        <dbReference type="ChEBI" id="CHEBI:33019"/>
        <dbReference type="ChEBI" id="CHEBI:61560"/>
        <dbReference type="ChEBI" id="CHEBI:173112"/>
        <dbReference type="EC" id="2.7.7.7"/>
    </reaction>
</comment>
<evidence type="ECO:0000259" key="9">
    <source>
        <dbReference type="SMART" id="SM00481"/>
    </source>
</evidence>
<dbReference type="InterPro" id="IPR003141">
    <property type="entry name" value="Pol/His_phosphatase_N"/>
</dbReference>
<dbReference type="Gene3D" id="3.20.20.140">
    <property type="entry name" value="Metal-dependent hydrolases"/>
    <property type="match status" value="1"/>
</dbReference>
<name>A0A2M6WCU3_9BACT</name>
<sequence length="1152" mass="130041">MFVHLHCHSHYSLLDGLSKIPDLVKKAADFKMPALALTDHGSMYGIIEFYQACQKAGIKPIVGVEAYLARASRFDKQSLKGSKPYHLVLLAKNHQGYQNLLKLTSLAHLEGFYYKPRIDWEILEKHSEGLIALSACLNGELPQTILAGDINKAREIALKYQKTFGEDNYYLELQYNPNIPEQQIVNDQLIKFSEELNIPTVATNDCHYLNPDDAEAQDILLCIQTKKLQSDTDRLTMMGEDWSFWSPEKMKNAFSFQPQAVENSLKIAESCNLKIEFGKYLLPHFEVPGEESDIDYLRRLSEAGLAKRYGENITQEIKDRLDYEISVISKTGYASYFLIVQDFVNWAKDNKIVVGPGRGSAAGSLVSYLIGITNIDPIKFELIFERFLNPERISMPDIDLDFADIRRDEVIEYVAHKYGRDQVSQIITFGTMAARNAIRDVGRALGLSYSYCDRIAKMIPMFMSLDKTLETIKEFKDLYDGDPQAKNLIETAKKLEGVARHASTHACGVLITPDPLDEHVPVQFAGSSDTSIVSQYSLHPIEDLGLLKMDFLGLKNLTIIETTLEIIKKTTGEEIDIDQIPLEDKKTFQLLQKGQTTGVFQLESSGMRRYLIQLEPSHIEDIIVMISLYRPGPMDLIPDYISGKKGKRTISYLHPDLEPILNKTYGIAVYQEQIMEIARKLAGFSYGEADVLRKAVGKKIESLLVEQEQKMVSGMVNNNVDKKVAKKIWEYILPFARYGFNRAHAASYAMVSYQTAYLKANYPTQFMAALMTADQENTDRIALEISEAAKMGIEVLPPDINESFTIFTMVISQDTQAKPRIRFGLQAIKNVGQNITKVIIHERKENGPYQSLEDFLLRVNDKDLNKKSLESLIKAGAFDSLAGRDKLLYNLEKILKFNRQGSSQTNQQDLFAGTDLKSKMTLKLEEVPEEDKHDKQTKLSWEKELLGVYLSEHPLTDVKHLLPAGREKIVSLKAIRNQTKIKIAGLVQKLQKVITKKGQPMVFLTLLDETGSVEVLVFSSVLDKLAIDLVEEKIFLVEGKITDKEGETKVIADNISPVDVSKKIPPPSPADNAKTAKKETEDKVIIMIDKNRTQEIIPPLKKLLDKYPGQTKVMLKLNGQTVKLDQSVKVSGDFTFELSEIVGQDNFQVDNL</sequence>
<keyword evidence="7" id="KW-0239">DNA-directed DNA polymerase</keyword>
<dbReference type="PANTHER" id="PTHR32294">
    <property type="entry name" value="DNA POLYMERASE III SUBUNIT ALPHA"/>
    <property type="match status" value="1"/>
</dbReference>
<dbReference type="GO" id="GO:0008408">
    <property type="term" value="F:3'-5' exonuclease activity"/>
    <property type="evidence" value="ECO:0007669"/>
    <property type="project" value="InterPro"/>
</dbReference>
<dbReference type="EC" id="2.7.7.7" evidence="2"/>
<dbReference type="NCBIfam" id="NF004226">
    <property type="entry name" value="PRK05673.1"/>
    <property type="match status" value="1"/>
</dbReference>
<dbReference type="AlphaFoldDB" id="A0A2M6WCU3"/>
<dbReference type="NCBIfam" id="TIGR00594">
    <property type="entry name" value="polc"/>
    <property type="match status" value="1"/>
</dbReference>
<dbReference type="Proteomes" id="UP000230543">
    <property type="component" value="Unassembled WGS sequence"/>
</dbReference>
<dbReference type="SMART" id="SM00481">
    <property type="entry name" value="POLIIIAc"/>
    <property type="match status" value="1"/>
</dbReference>
<dbReference type="InterPro" id="IPR011708">
    <property type="entry name" value="DNA_pol3_alpha_NTPase_dom"/>
</dbReference>
<organism evidence="10 11">
    <name type="scientific">Candidatus Komeilibacteria bacterium CG10_big_fil_rev_8_21_14_0_10_41_13</name>
    <dbReference type="NCBI Taxonomy" id="1974476"/>
    <lineage>
        <taxon>Bacteria</taxon>
        <taxon>Candidatus Komeiliibacteriota</taxon>
    </lineage>
</organism>
<accession>A0A2M6WCU3</accession>
<dbReference type="InterPro" id="IPR040982">
    <property type="entry name" value="DNA_pol3_finger"/>
</dbReference>
<evidence type="ECO:0000256" key="7">
    <source>
        <dbReference type="ARBA" id="ARBA00022932"/>
    </source>
</evidence>
<dbReference type="InterPro" id="IPR004013">
    <property type="entry name" value="PHP_dom"/>
</dbReference>